<evidence type="ECO:0000256" key="3">
    <source>
        <dbReference type="ARBA" id="ARBA00023295"/>
    </source>
</evidence>
<evidence type="ECO:0000259" key="8">
    <source>
        <dbReference type="Pfam" id="PF18565"/>
    </source>
</evidence>
<dbReference type="RefSeq" id="WP_173300720.1">
    <property type="nucleotide sequence ID" value="NZ_JABRWQ010000003.1"/>
</dbReference>
<feature type="domain" description="Glycoside hydrolase family 2" evidence="8">
    <location>
        <begin position="712"/>
        <end position="803"/>
    </location>
</feature>
<name>A0ABX2E3T8_9FLAO</name>
<dbReference type="InterPro" id="IPR008979">
    <property type="entry name" value="Galactose-bd-like_sf"/>
</dbReference>
<dbReference type="Pfam" id="PF02837">
    <property type="entry name" value="Glyco_hydro_2_N"/>
    <property type="match status" value="1"/>
</dbReference>
<dbReference type="Pfam" id="PF02836">
    <property type="entry name" value="Glyco_hydro_2_C"/>
    <property type="match status" value="1"/>
</dbReference>
<proteinExistence type="inferred from homology"/>
<evidence type="ECO:0000313" key="9">
    <source>
        <dbReference type="EMBL" id="NRD23082.1"/>
    </source>
</evidence>
<dbReference type="SUPFAM" id="SSF49303">
    <property type="entry name" value="beta-Galactosidase/glucuronidase domain"/>
    <property type="match status" value="1"/>
</dbReference>
<dbReference type="InterPro" id="IPR013783">
    <property type="entry name" value="Ig-like_fold"/>
</dbReference>
<dbReference type="Gene3D" id="3.20.20.80">
    <property type="entry name" value="Glycosidases"/>
    <property type="match status" value="1"/>
</dbReference>
<dbReference type="PANTHER" id="PTHR42732">
    <property type="entry name" value="BETA-GALACTOSIDASE"/>
    <property type="match status" value="1"/>
</dbReference>
<dbReference type="InterPro" id="IPR006103">
    <property type="entry name" value="Glyco_hydro_2_cat"/>
</dbReference>
<feature type="domain" description="Glycoside hydrolase family 2 immunoglobulin-like beta-sandwich" evidence="4">
    <location>
        <begin position="225"/>
        <end position="327"/>
    </location>
</feature>
<comment type="similarity">
    <text evidence="1">Belongs to the glycosyl hydrolase 2 family.</text>
</comment>
<evidence type="ECO:0000259" key="4">
    <source>
        <dbReference type="Pfam" id="PF00703"/>
    </source>
</evidence>
<dbReference type="SUPFAM" id="SSF51445">
    <property type="entry name" value="(Trans)glycosidases"/>
    <property type="match status" value="1"/>
</dbReference>
<evidence type="ECO:0000259" key="6">
    <source>
        <dbReference type="Pfam" id="PF02837"/>
    </source>
</evidence>
<reference evidence="9 10" key="1">
    <citation type="journal article" date="2015" name="Int. J. Syst. Evol. Microbiol.">
        <title>Winogradskyella litoriviva sp. nov., isolated from coastal seawater.</title>
        <authorList>
            <person name="Nedashkovskaya O.I."/>
            <person name="Kukhlevskiy A.D."/>
            <person name="Zhukova N.V."/>
            <person name="Kim S.J."/>
            <person name="Rhee S.K."/>
            <person name="Mikhailov V.V."/>
        </authorList>
    </citation>
    <scope>NUCLEOTIDE SEQUENCE [LARGE SCALE GENOMIC DNA]</scope>
    <source>
        <strain evidence="9 10">KMM6491</strain>
    </source>
</reference>
<dbReference type="SUPFAM" id="SSF49785">
    <property type="entry name" value="Galactose-binding domain-like"/>
    <property type="match status" value="1"/>
</dbReference>
<dbReference type="InterPro" id="IPR051913">
    <property type="entry name" value="GH2_Domain-Containing"/>
</dbReference>
<dbReference type="Pfam" id="PF18565">
    <property type="entry name" value="Glyco_hydro2_C5"/>
    <property type="match status" value="1"/>
</dbReference>
<dbReference type="InterPro" id="IPR036156">
    <property type="entry name" value="Beta-gal/glucu_dom_sf"/>
</dbReference>
<evidence type="ECO:0000313" key="10">
    <source>
        <dbReference type="Proteomes" id="UP000805085"/>
    </source>
</evidence>
<dbReference type="InterPro" id="IPR040605">
    <property type="entry name" value="Glyco_hydro2_dom5"/>
</dbReference>
<dbReference type="InterPro" id="IPR032311">
    <property type="entry name" value="DUF4982"/>
</dbReference>
<evidence type="ECO:0000259" key="5">
    <source>
        <dbReference type="Pfam" id="PF02836"/>
    </source>
</evidence>
<dbReference type="InterPro" id="IPR017853">
    <property type="entry name" value="GH"/>
</dbReference>
<evidence type="ECO:0000256" key="2">
    <source>
        <dbReference type="ARBA" id="ARBA00022801"/>
    </source>
</evidence>
<dbReference type="Gene3D" id="2.60.40.10">
    <property type="entry name" value="Immunoglobulins"/>
    <property type="match status" value="3"/>
</dbReference>
<accession>A0ABX2E3T8</accession>
<keyword evidence="3" id="KW-0326">Glycosidase</keyword>
<evidence type="ECO:0000259" key="7">
    <source>
        <dbReference type="Pfam" id="PF16355"/>
    </source>
</evidence>
<keyword evidence="10" id="KW-1185">Reference proteome</keyword>
<dbReference type="Pfam" id="PF00703">
    <property type="entry name" value="Glyco_hydro_2"/>
    <property type="match status" value="1"/>
</dbReference>
<dbReference type="PANTHER" id="PTHR42732:SF1">
    <property type="entry name" value="BETA-MANNOSIDASE"/>
    <property type="match status" value="1"/>
</dbReference>
<comment type="caution">
    <text evidence="9">The sequence shown here is derived from an EMBL/GenBank/DDBJ whole genome shotgun (WGS) entry which is preliminary data.</text>
</comment>
<sequence>MKALHFYFAIIFLFTFLGCETKDSLSYNEGNLPTGNRTKYNFNPDWKFIKDNPENAEIVGYNDGSWATISCPHTFNDVDTFDDYSLGHHNGEENQWRGTVWYRKHFKLPASDEGKKIFIEFESVRQIADVYINGKHIGQNQTGFIPFGFDLTPYIKFGSEENIIAVKVNNDRGDHFRNNFPLVWNHEHWHPTHGGIYRNVFLHTMDPLHITLPLYDNLKTVGTYVYAENISDKNADIFINAEVKNDSDLEKTMTLEAQIIDEEGKVVKTSTSEKTFSPGEKYTFSTNTNLSNPNRWYTRHPYMYKVLTLLKEGDKILDAYETPLGIRSFEFNKDTGFWNNGEYAKLHGWGQKPTNGWAGLGAALPDWLRDHTFQLMDEAGGNFIRWGHCAGSPAEVAMGDKYGFVNLMPGISGESEDEGETWDIRIAGFRDMIVYYRNHPSIFIWEGGNWAESAKHYEEILEVINTFDPNGKRLMGNRRADVKNDSEGYISIEIGTEGWEREYPDLPIVESEYMREEAPRRIWDKHSPDDNFFNHPNIQKNTYKITSEQFAVRQVEHWWDKMGKKAYHVGGANWIFSDGTHGGRGQTEVTRASGEVDAVRLPKEAFYATKAMWRPEPQVHIIGHWNYKEGTKKDLFVVSNTAGVKLYINNKLIGENKSPESGYLYTFKNVEWEAGEIKAEGIIDDEVRVTQTKETAGKPFALKLTPITGPKGWRADGSDIALIDVEVVDAQGRRCPLAKGRVDFTVSGPAIWRGGYNSGKQNSTNNLYLDIEAGINRVAVRSLLKAGTVTITATQEGLPPVSIELTSNVVEIQNGLTTELPQVFQNVLTEEPMPVHTPEIPEYIPGKTNKSKLFTKFSYTGDGKAMLRTNMHWGKKAYTDMEENYTVVPQYLRGSEYIRTPNADNRYWARDLLQFIAGENMDIYVLHDDTVPSPEFLLENFKDTGDDINVGKVKMSIYYRKAVKGESIVMAGNSDNDAPAESRMYTVVAKKRNNQNNIRVNL</sequence>
<feature type="domain" description="Glycoside hydrolase family 2 catalytic" evidence="5">
    <location>
        <begin position="333"/>
        <end position="470"/>
    </location>
</feature>
<evidence type="ECO:0000256" key="1">
    <source>
        <dbReference type="ARBA" id="ARBA00007401"/>
    </source>
</evidence>
<dbReference type="PROSITE" id="PS51257">
    <property type="entry name" value="PROKAR_LIPOPROTEIN"/>
    <property type="match status" value="1"/>
</dbReference>
<feature type="domain" description="Glycosyl hydrolases family 2 sugar binding" evidence="6">
    <location>
        <begin position="68"/>
        <end position="204"/>
    </location>
</feature>
<feature type="domain" description="DUF4982" evidence="7">
    <location>
        <begin position="630"/>
        <end position="686"/>
    </location>
</feature>
<organism evidence="9 10">
    <name type="scientific">Winogradskyella litoriviva</name>
    <dbReference type="NCBI Taxonomy" id="1220182"/>
    <lineage>
        <taxon>Bacteria</taxon>
        <taxon>Pseudomonadati</taxon>
        <taxon>Bacteroidota</taxon>
        <taxon>Flavobacteriia</taxon>
        <taxon>Flavobacteriales</taxon>
        <taxon>Flavobacteriaceae</taxon>
        <taxon>Winogradskyella</taxon>
    </lineage>
</organism>
<protein>
    <submittedName>
        <fullName evidence="9">DUF4982 domain-containing protein</fullName>
    </submittedName>
</protein>
<dbReference type="Gene3D" id="2.60.120.260">
    <property type="entry name" value="Galactose-binding domain-like"/>
    <property type="match status" value="1"/>
</dbReference>
<dbReference type="InterPro" id="IPR006104">
    <property type="entry name" value="Glyco_hydro_2_N"/>
</dbReference>
<dbReference type="Proteomes" id="UP000805085">
    <property type="component" value="Unassembled WGS sequence"/>
</dbReference>
<keyword evidence="2" id="KW-0378">Hydrolase</keyword>
<dbReference type="Pfam" id="PF16355">
    <property type="entry name" value="DUF4982"/>
    <property type="match status" value="1"/>
</dbReference>
<gene>
    <name evidence="9" type="ORF">HNV10_07510</name>
</gene>
<dbReference type="InterPro" id="IPR006102">
    <property type="entry name" value="Ig-like_GH2"/>
</dbReference>
<dbReference type="EMBL" id="JABRWQ010000003">
    <property type="protein sequence ID" value="NRD23082.1"/>
    <property type="molecule type" value="Genomic_DNA"/>
</dbReference>